<name>A0A0R2PXU4_9GAMM</name>
<comment type="caution">
    <text evidence="2">The sequence shown here is derived from an EMBL/GenBank/DDBJ whole genome shotgun (WGS) entry which is preliminary data.</text>
</comment>
<evidence type="ECO:0000313" key="2">
    <source>
        <dbReference type="EMBL" id="KRO40282.1"/>
    </source>
</evidence>
<evidence type="ECO:0000313" key="3">
    <source>
        <dbReference type="Proteomes" id="UP000050874"/>
    </source>
</evidence>
<dbReference type="AlphaFoldDB" id="A0A0R2PXU4"/>
<dbReference type="Gene3D" id="3.10.450.50">
    <property type="match status" value="1"/>
</dbReference>
<protein>
    <recommendedName>
        <fullName evidence="1">SnoaL-like domain-containing protein</fullName>
    </recommendedName>
</protein>
<sequence>MSKQDIATQIIYQYASMLDAKNFSDLPTIMWNDFSLTGPYELNSLEIFMGAVEQNLGAYQKTMHFIGNIEGRWDRDIYTGKTYCIASHMFAENGQSKKLDMGIIYDDTIELREGVAKFINRHFNLQWQKTDLLN</sequence>
<dbReference type="SUPFAM" id="SSF54427">
    <property type="entry name" value="NTF2-like"/>
    <property type="match status" value="1"/>
</dbReference>
<organism evidence="2 3">
    <name type="scientific">SAR86 cluster bacterium BACL1 MAG-120920-bin57</name>
    <dbReference type="NCBI Taxonomy" id="1655571"/>
    <lineage>
        <taxon>Bacteria</taxon>
        <taxon>Pseudomonadati</taxon>
        <taxon>Pseudomonadota</taxon>
        <taxon>Gammaproteobacteria</taxon>
        <taxon>SAR86 cluster</taxon>
    </lineage>
</organism>
<feature type="domain" description="SnoaL-like" evidence="1">
    <location>
        <begin position="8"/>
        <end position="121"/>
    </location>
</feature>
<dbReference type="Pfam" id="PF13577">
    <property type="entry name" value="SnoaL_4"/>
    <property type="match status" value="1"/>
</dbReference>
<dbReference type="InterPro" id="IPR037401">
    <property type="entry name" value="SnoaL-like"/>
</dbReference>
<reference evidence="3" key="1">
    <citation type="submission" date="2015-10" db="EMBL/GenBank/DDBJ databases">
        <title>Metagenome-Assembled Genomes uncover a global brackish microbiome.</title>
        <authorList>
            <person name="Hugerth L.W."/>
            <person name="Larsson J."/>
            <person name="Alneberg J."/>
            <person name="Lindh M.V."/>
            <person name="Legrand C."/>
            <person name="Pinhassi J."/>
            <person name="Andersson A."/>
        </authorList>
    </citation>
    <scope>NUCLEOTIDE SEQUENCE [LARGE SCALE GENOMIC DNA]</scope>
</reference>
<dbReference type="InterPro" id="IPR032710">
    <property type="entry name" value="NTF2-like_dom_sf"/>
</dbReference>
<accession>A0A0R2PXU4</accession>
<dbReference type="EMBL" id="LIAV01000144">
    <property type="protein sequence ID" value="KRO40282.1"/>
    <property type="molecule type" value="Genomic_DNA"/>
</dbReference>
<proteinExistence type="predicted"/>
<evidence type="ECO:0000259" key="1">
    <source>
        <dbReference type="Pfam" id="PF13577"/>
    </source>
</evidence>
<dbReference type="Proteomes" id="UP000050874">
    <property type="component" value="Unassembled WGS sequence"/>
</dbReference>
<gene>
    <name evidence="2" type="ORF">ABR63_08650</name>
</gene>